<accession>A0AA88KZH1</accession>
<reference evidence="1" key="1">
    <citation type="submission" date="2023-07" db="EMBL/GenBank/DDBJ databases">
        <title>Chromosome-level genome assembly of Artemia franciscana.</title>
        <authorList>
            <person name="Jo E."/>
        </authorList>
    </citation>
    <scope>NUCLEOTIDE SEQUENCE</scope>
    <source>
        <tissue evidence="1">Whole body</tissue>
    </source>
</reference>
<protein>
    <submittedName>
        <fullName evidence="1">Uncharacterized protein</fullName>
    </submittedName>
</protein>
<proteinExistence type="predicted"/>
<sequence>MVFSTRTEVFLSKFKNKQAIIAMTSEYLTKAGRQVYQAEDDADLLILLTVVRSASFMPTVLAGDDKDLPILLCYDAQTGSQAIYFYSEPRAGVSKNRIWDVNATKPKLGSRICSTVLYVHAFLGCGSTSRVYGIGKSAGLQLLIKTMSFTNALNFSSVVRVGSFPTLNQLCHLKFIKKFKASASSWKTVGCNLDPTQFGWLIQNGLYCSIFGELPDAPKSPLAVLHCN</sequence>
<comment type="caution">
    <text evidence="1">The sequence shown here is derived from an EMBL/GenBank/DDBJ whole genome shotgun (WGS) entry which is preliminary data.</text>
</comment>
<evidence type="ECO:0000313" key="2">
    <source>
        <dbReference type="Proteomes" id="UP001187531"/>
    </source>
</evidence>
<gene>
    <name evidence="1" type="ORF">QYM36_015169</name>
</gene>
<dbReference type="Proteomes" id="UP001187531">
    <property type="component" value="Unassembled WGS sequence"/>
</dbReference>
<dbReference type="AlphaFoldDB" id="A0AA88KZH1"/>
<name>A0AA88KZH1_ARTSF</name>
<keyword evidence="2" id="KW-1185">Reference proteome</keyword>
<evidence type="ECO:0000313" key="1">
    <source>
        <dbReference type="EMBL" id="KAK2707381.1"/>
    </source>
</evidence>
<organism evidence="1 2">
    <name type="scientific">Artemia franciscana</name>
    <name type="common">Brine shrimp</name>
    <name type="synonym">Artemia sanfranciscana</name>
    <dbReference type="NCBI Taxonomy" id="6661"/>
    <lineage>
        <taxon>Eukaryota</taxon>
        <taxon>Metazoa</taxon>
        <taxon>Ecdysozoa</taxon>
        <taxon>Arthropoda</taxon>
        <taxon>Crustacea</taxon>
        <taxon>Branchiopoda</taxon>
        <taxon>Anostraca</taxon>
        <taxon>Artemiidae</taxon>
        <taxon>Artemia</taxon>
    </lineage>
</organism>
<dbReference type="EMBL" id="JAVRJZ010000019">
    <property type="protein sequence ID" value="KAK2707381.1"/>
    <property type="molecule type" value="Genomic_DNA"/>
</dbReference>